<proteinExistence type="predicted"/>
<evidence type="ECO:0000313" key="1">
    <source>
        <dbReference type="EMBL" id="NGY64938.1"/>
    </source>
</evidence>
<name>A0A7C9W2S8_9PSEU</name>
<evidence type="ECO:0008006" key="3">
    <source>
        <dbReference type="Google" id="ProtNLM"/>
    </source>
</evidence>
<dbReference type="AlphaFoldDB" id="A0A7C9W2S8"/>
<evidence type="ECO:0000313" key="2">
    <source>
        <dbReference type="Proteomes" id="UP000481360"/>
    </source>
</evidence>
<dbReference type="Gene3D" id="3.40.50.300">
    <property type="entry name" value="P-loop containing nucleotide triphosphate hydrolases"/>
    <property type="match status" value="2"/>
</dbReference>
<accession>A0A7C9W2S8</accession>
<protein>
    <recommendedName>
        <fullName evidence="3">AAA domain-containing protein</fullName>
    </recommendedName>
</protein>
<comment type="caution">
    <text evidence="1">The sequence shown here is derived from an EMBL/GenBank/DDBJ whole genome shotgun (WGS) entry which is preliminary data.</text>
</comment>
<dbReference type="EMBL" id="JAAMPJ010000014">
    <property type="protein sequence ID" value="NGY64938.1"/>
    <property type="molecule type" value="Genomic_DNA"/>
</dbReference>
<sequence length="361" mass="38379">MLAGVISLPVLWLSGPPGVGKTTVAWELFERLGRRGLAVGHVDIDQLGMCPEPAGDPGRYLLKARALAAVAANFRDAGAQCLVVPGVTDSGREPEPVPNTEITTCRLRADPAELTRRITGRGGMTDLAEALAHAEAADLAPGAWVDTTGLSVSEVADRVLDRTDWPDAPAPAPKPLRQYEDPGEILLLCGPAAVGKSTVGWHVYQQLQRAGRNAAFADLDQISFHRPELGHHVRAANLAAVWHTFRAAGADCLVAVGPLEDPTPYTAAFPAATITLCCLDAGRDVLLDRATRRARGDSPAPGLAGDTLLGQPPDRLRDIADQAARTVEAMRGKGDLHVQTDHRRPDEIAAEILRNTAYFPA</sequence>
<dbReference type="Proteomes" id="UP000481360">
    <property type="component" value="Unassembled WGS sequence"/>
</dbReference>
<reference evidence="1 2" key="1">
    <citation type="submission" date="2020-03" db="EMBL/GenBank/DDBJ databases">
        <title>Isolation and identification of active actinomycetes.</title>
        <authorList>
            <person name="Sun X."/>
        </authorList>
    </citation>
    <scope>NUCLEOTIDE SEQUENCE [LARGE SCALE GENOMIC DNA]</scope>
    <source>
        <strain evidence="1 2">NEAU-D13</strain>
    </source>
</reference>
<dbReference type="SUPFAM" id="SSF52540">
    <property type="entry name" value="P-loop containing nucleoside triphosphate hydrolases"/>
    <property type="match status" value="2"/>
</dbReference>
<keyword evidence="2" id="KW-1185">Reference proteome</keyword>
<gene>
    <name evidence="1" type="ORF">G7043_39095</name>
</gene>
<dbReference type="InterPro" id="IPR027417">
    <property type="entry name" value="P-loop_NTPase"/>
</dbReference>
<organism evidence="1 2">
    <name type="scientific">Lentzea alba</name>
    <dbReference type="NCBI Taxonomy" id="2714351"/>
    <lineage>
        <taxon>Bacteria</taxon>
        <taxon>Bacillati</taxon>
        <taxon>Actinomycetota</taxon>
        <taxon>Actinomycetes</taxon>
        <taxon>Pseudonocardiales</taxon>
        <taxon>Pseudonocardiaceae</taxon>
        <taxon>Lentzea</taxon>
    </lineage>
</organism>